<name>A0AAN6NKQ3_9PEZI</name>
<feature type="region of interest" description="Disordered" evidence="1">
    <location>
        <begin position="224"/>
        <end position="376"/>
    </location>
</feature>
<evidence type="ECO:0000313" key="2">
    <source>
        <dbReference type="EMBL" id="KAK3947632.1"/>
    </source>
</evidence>
<dbReference type="AlphaFoldDB" id="A0AAN6NKQ3"/>
<protein>
    <recommendedName>
        <fullName evidence="4">Thymidylate kinase</fullName>
    </recommendedName>
</protein>
<feature type="compositionally biased region" description="Basic and acidic residues" evidence="1">
    <location>
        <begin position="328"/>
        <end position="339"/>
    </location>
</feature>
<keyword evidence="3" id="KW-1185">Reference proteome</keyword>
<feature type="compositionally biased region" description="Basic and acidic residues" evidence="1">
    <location>
        <begin position="229"/>
        <end position="245"/>
    </location>
</feature>
<proteinExistence type="predicted"/>
<evidence type="ECO:0000313" key="3">
    <source>
        <dbReference type="Proteomes" id="UP001303222"/>
    </source>
</evidence>
<feature type="compositionally biased region" description="Acidic residues" evidence="1">
    <location>
        <begin position="348"/>
        <end position="370"/>
    </location>
</feature>
<accession>A0AAN6NKQ3</accession>
<dbReference type="EMBL" id="MU859329">
    <property type="protein sequence ID" value="KAK3947632.1"/>
    <property type="molecule type" value="Genomic_DNA"/>
</dbReference>
<comment type="caution">
    <text evidence="2">The sequence shown here is derived from an EMBL/GenBank/DDBJ whole genome shotgun (WGS) entry which is preliminary data.</text>
</comment>
<reference evidence="2" key="1">
    <citation type="journal article" date="2023" name="Mol. Phylogenet. Evol.">
        <title>Genome-scale phylogeny and comparative genomics of the fungal order Sordariales.</title>
        <authorList>
            <person name="Hensen N."/>
            <person name="Bonometti L."/>
            <person name="Westerberg I."/>
            <person name="Brannstrom I.O."/>
            <person name="Guillou S."/>
            <person name="Cros-Aarteil S."/>
            <person name="Calhoun S."/>
            <person name="Haridas S."/>
            <person name="Kuo A."/>
            <person name="Mondo S."/>
            <person name="Pangilinan J."/>
            <person name="Riley R."/>
            <person name="LaButti K."/>
            <person name="Andreopoulos B."/>
            <person name="Lipzen A."/>
            <person name="Chen C."/>
            <person name="Yan M."/>
            <person name="Daum C."/>
            <person name="Ng V."/>
            <person name="Clum A."/>
            <person name="Steindorff A."/>
            <person name="Ohm R.A."/>
            <person name="Martin F."/>
            <person name="Silar P."/>
            <person name="Natvig D.O."/>
            <person name="Lalanne C."/>
            <person name="Gautier V."/>
            <person name="Ament-Velasquez S.L."/>
            <person name="Kruys A."/>
            <person name="Hutchinson M.I."/>
            <person name="Powell A.J."/>
            <person name="Barry K."/>
            <person name="Miller A.N."/>
            <person name="Grigoriev I.V."/>
            <person name="Debuchy R."/>
            <person name="Gladieux P."/>
            <person name="Hiltunen Thoren M."/>
            <person name="Johannesson H."/>
        </authorList>
    </citation>
    <scope>NUCLEOTIDE SEQUENCE</scope>
    <source>
        <strain evidence="2">CBS 626.80</strain>
    </source>
</reference>
<dbReference type="Proteomes" id="UP001303222">
    <property type="component" value="Unassembled WGS sequence"/>
</dbReference>
<feature type="compositionally biased region" description="Acidic residues" evidence="1">
    <location>
        <begin position="299"/>
        <end position="315"/>
    </location>
</feature>
<feature type="compositionally biased region" description="Polar residues" evidence="1">
    <location>
        <begin position="19"/>
        <end position="31"/>
    </location>
</feature>
<feature type="compositionally biased region" description="Polar residues" evidence="1">
    <location>
        <begin position="248"/>
        <end position="264"/>
    </location>
</feature>
<organism evidence="2 3">
    <name type="scientific">Pseudoneurospora amorphoporcata</name>
    <dbReference type="NCBI Taxonomy" id="241081"/>
    <lineage>
        <taxon>Eukaryota</taxon>
        <taxon>Fungi</taxon>
        <taxon>Dikarya</taxon>
        <taxon>Ascomycota</taxon>
        <taxon>Pezizomycotina</taxon>
        <taxon>Sordariomycetes</taxon>
        <taxon>Sordariomycetidae</taxon>
        <taxon>Sordariales</taxon>
        <taxon>Sordariaceae</taxon>
        <taxon>Pseudoneurospora</taxon>
    </lineage>
</organism>
<feature type="region of interest" description="Disordered" evidence="1">
    <location>
        <begin position="1"/>
        <end position="60"/>
    </location>
</feature>
<feature type="region of interest" description="Disordered" evidence="1">
    <location>
        <begin position="115"/>
        <end position="134"/>
    </location>
</feature>
<gene>
    <name evidence="2" type="ORF">QBC32DRAFT_79179</name>
</gene>
<evidence type="ECO:0008006" key="4">
    <source>
        <dbReference type="Google" id="ProtNLM"/>
    </source>
</evidence>
<feature type="region of interest" description="Disordered" evidence="1">
    <location>
        <begin position="394"/>
        <end position="429"/>
    </location>
</feature>
<sequence>MAAVSRQPFAPLNEGRLSGLTSLKNRQNAFSTKRKAAEVDPLDDTENVDPSMFSKRAKSSHSNIMKPSQFVLKRASTPVVSLGKSILGNTSTQPRHILQAKSQQTRLNTRIATSKTLTAPAGRSPTRGSKKGGILSKCRTQRVDPPSFGGVSAPFSLDAALKGTIPSYSGGLRETKSPKSTATKTESVFPSTMKSDWFFDIHEDTPEQEMTNLLQHSTCVLDISSDEETEKRETRECAEGRDKENVPPTDNVSQIPQSARTPSTRGAGSDAGSDTDDMIVEMNRAPLQEMDSQDFWPEGTDDEDFFLVPGDEDDAAAPVAGLAAQSDKAQEEDSEKSRSDIPQIFVDNFEDDEADEADTSSCSDSDDVDSIDGIMGVHDGPIKAAVLEPIEGTGESFELWESESAKDQQSAPSSPVRESVLEEVDVAEC</sequence>
<evidence type="ECO:0000256" key="1">
    <source>
        <dbReference type="SAM" id="MobiDB-lite"/>
    </source>
</evidence>
<reference evidence="2" key="2">
    <citation type="submission" date="2023-06" db="EMBL/GenBank/DDBJ databases">
        <authorList>
            <consortium name="Lawrence Berkeley National Laboratory"/>
            <person name="Mondo S.J."/>
            <person name="Hensen N."/>
            <person name="Bonometti L."/>
            <person name="Westerberg I."/>
            <person name="Brannstrom I.O."/>
            <person name="Guillou S."/>
            <person name="Cros-Aarteil S."/>
            <person name="Calhoun S."/>
            <person name="Haridas S."/>
            <person name="Kuo A."/>
            <person name="Pangilinan J."/>
            <person name="Riley R."/>
            <person name="Labutti K."/>
            <person name="Andreopoulos B."/>
            <person name="Lipzen A."/>
            <person name="Chen C."/>
            <person name="Yanf M."/>
            <person name="Daum C."/>
            <person name="Ng V."/>
            <person name="Clum A."/>
            <person name="Steindorff A."/>
            <person name="Ohm R."/>
            <person name="Martin F."/>
            <person name="Silar P."/>
            <person name="Natvig D."/>
            <person name="Lalanne C."/>
            <person name="Gautier V."/>
            <person name="Ament-Velasquez S.L."/>
            <person name="Kruys A."/>
            <person name="Hutchinson M.I."/>
            <person name="Powell A.J."/>
            <person name="Barry K."/>
            <person name="Miller A.N."/>
            <person name="Grigoriev I.V."/>
            <person name="Debuchy R."/>
            <person name="Gladieux P."/>
            <person name="Thoren M.H."/>
            <person name="Johannesson H."/>
        </authorList>
    </citation>
    <scope>NUCLEOTIDE SEQUENCE</scope>
    <source>
        <strain evidence="2">CBS 626.80</strain>
    </source>
</reference>